<evidence type="ECO:0000313" key="3">
    <source>
        <dbReference type="EMBL" id="KAJ7326871.1"/>
    </source>
</evidence>
<name>A0A9Q1B1B2_9SAUR</name>
<organism evidence="3 4">
    <name type="scientific">Phrynocephalus forsythii</name>
    <dbReference type="NCBI Taxonomy" id="171643"/>
    <lineage>
        <taxon>Eukaryota</taxon>
        <taxon>Metazoa</taxon>
        <taxon>Chordata</taxon>
        <taxon>Craniata</taxon>
        <taxon>Vertebrata</taxon>
        <taxon>Euteleostomi</taxon>
        <taxon>Lepidosauria</taxon>
        <taxon>Squamata</taxon>
        <taxon>Bifurcata</taxon>
        <taxon>Unidentata</taxon>
        <taxon>Episquamata</taxon>
        <taxon>Toxicofera</taxon>
        <taxon>Iguania</taxon>
        <taxon>Acrodonta</taxon>
        <taxon>Agamidae</taxon>
        <taxon>Agaminae</taxon>
        <taxon>Phrynocephalus</taxon>
    </lineage>
</organism>
<feature type="domain" description="Acyclic terpene utilisation N-terminal" evidence="1">
    <location>
        <begin position="110"/>
        <end position="556"/>
    </location>
</feature>
<dbReference type="PANTHER" id="PTHR47708">
    <property type="match status" value="1"/>
</dbReference>
<dbReference type="AlphaFoldDB" id="A0A9Q1B1B2"/>
<keyword evidence="4" id="KW-1185">Reference proteome</keyword>
<evidence type="ECO:0000313" key="4">
    <source>
        <dbReference type="Proteomes" id="UP001142489"/>
    </source>
</evidence>
<proteinExistence type="predicted"/>
<sequence>MSNRLEAILLASTRMRPGQGFQGGGGGGGWQGLLLLLQRNFLSGEPAQAAPSGNTMTGASLLRLRAGAAAAAAAAAAAPGLLGARSSRCCGGHRRRRWSSEPCAPQPSPVRIGCASGFWGDTAASVPQLLYGGKLDFLVFDYLSEITMSLLATAKARAPDLGYIPDFVLTAVAPYIKDIQRKGIRIVSNAGGMNPHACATALQQVVQKAGVDLKIAVVTGDDLMGELNNIKKAPPKGEDGKRFPENIHSMNAYLGARPISRALDLGADIVVTGRCVDSSLVLGPLIHSFGWNRDEFNLLASGSLAGHLIECGAQCTGGIFTDWHTVPGWHNIGFPIVECSSDGSFTVSKPPNTGGLLSFGTVAEQLVYEIGNPKEYLLPDVICDFSQVSLTEIPGIEGGAVKVQGAKGLPPSSFYKVNATYFDGFRATACCPVGGPRAIEKGRRTAESILKRTRVMFDRLGYEDYSAINLQMLGSEETYGPHAKQNIDGGPREAVIWLAVLHKQKEALEIFSREIAPAGTGMAPGFTGIVGGRPKVSPVLKPFFFLYPKKNIKVDIFMNGQQIETFEEDLSFTSDTAVSQDQLETQEELKDLPNGPHTYRLEDLAYTRSGDKGNSVNIGVIARHPLYYAYLKKTLTAQTVKDYFQHLFEKEKSGESLVTRYELPGVYGLNFVLKYSLGGGGTASLRSDPQTHKTAGKGFDSYEFSIYVCARRHTCTHTRQGTWTDAIGLPD</sequence>
<dbReference type="OrthoDB" id="10265871at2759"/>
<protein>
    <submittedName>
        <fullName evidence="3">Uncharacterized protein</fullName>
    </submittedName>
</protein>
<dbReference type="Pfam" id="PF23544">
    <property type="entry name" value="AtuA_ferredoxin"/>
    <property type="match status" value="1"/>
</dbReference>
<dbReference type="InterPro" id="IPR056362">
    <property type="entry name" value="AtuA-like_ferredoxin_dom"/>
</dbReference>
<accession>A0A9Q1B1B2</accession>
<dbReference type="EMBL" id="JAPFRF010000007">
    <property type="protein sequence ID" value="KAJ7326871.1"/>
    <property type="molecule type" value="Genomic_DNA"/>
</dbReference>
<feature type="domain" description="AtuA-like ferredoxin-fold" evidence="2">
    <location>
        <begin position="600"/>
        <end position="691"/>
    </location>
</feature>
<comment type="caution">
    <text evidence="3">The sequence shown here is derived from an EMBL/GenBank/DDBJ whole genome shotgun (WGS) entry which is preliminary data.</text>
</comment>
<evidence type="ECO:0000259" key="1">
    <source>
        <dbReference type="Pfam" id="PF07287"/>
    </source>
</evidence>
<dbReference type="InterPro" id="IPR010839">
    <property type="entry name" value="AtuA_N"/>
</dbReference>
<dbReference type="Proteomes" id="UP001142489">
    <property type="component" value="Unassembled WGS sequence"/>
</dbReference>
<reference evidence="3" key="1">
    <citation type="journal article" date="2023" name="DNA Res.">
        <title>Chromosome-level genome assembly of Phrynocephalus forsythii using third-generation DNA sequencing and Hi-C analysis.</title>
        <authorList>
            <person name="Qi Y."/>
            <person name="Zhao W."/>
            <person name="Zhao Y."/>
            <person name="Niu C."/>
            <person name="Cao S."/>
            <person name="Zhang Y."/>
        </authorList>
    </citation>
    <scope>NUCLEOTIDE SEQUENCE</scope>
    <source>
        <tissue evidence="3">Muscle</tissue>
    </source>
</reference>
<evidence type="ECO:0000259" key="2">
    <source>
        <dbReference type="Pfam" id="PF23544"/>
    </source>
</evidence>
<dbReference type="PANTHER" id="PTHR47708:SF2">
    <property type="entry name" value="SI:CH73-132F6.5"/>
    <property type="match status" value="1"/>
</dbReference>
<gene>
    <name evidence="3" type="ORF">JRQ81_016630</name>
</gene>
<dbReference type="Pfam" id="PF07287">
    <property type="entry name" value="AtuA"/>
    <property type="match status" value="1"/>
</dbReference>